<comment type="function">
    <text evidence="1">Required for O(2)-independent ubiquinone (coenzyme Q) biosynthesis. Likely functions as an accessory factor.</text>
</comment>
<comment type="similarity">
    <text evidence="1">Belongs to the UbiT family.</text>
</comment>
<evidence type="ECO:0000313" key="3">
    <source>
        <dbReference type="EMBL" id="AZG37160.1"/>
    </source>
</evidence>
<dbReference type="Proteomes" id="UP000278855">
    <property type="component" value="Unassembled WGS sequence"/>
</dbReference>
<dbReference type="Gene3D" id="3.30.1050.10">
    <property type="entry name" value="SCP2 sterol-binding domain"/>
    <property type="match status" value="1"/>
</dbReference>
<evidence type="ECO:0000313" key="4">
    <source>
        <dbReference type="EMBL" id="RPA35016.1"/>
    </source>
</evidence>
<dbReference type="RefSeq" id="WP_124012061.1">
    <property type="nucleotide sequence ID" value="NZ_CP034073.1"/>
</dbReference>
<evidence type="ECO:0000313" key="6">
    <source>
        <dbReference type="Proteomes" id="UP000278855"/>
    </source>
</evidence>
<dbReference type="InterPro" id="IPR016830">
    <property type="entry name" value="UbiT"/>
</dbReference>
<dbReference type="Proteomes" id="UP000273778">
    <property type="component" value="Chromosome"/>
</dbReference>
<dbReference type="HAMAP" id="MF_02231">
    <property type="entry name" value="UbiT"/>
    <property type="match status" value="1"/>
</dbReference>
<dbReference type="EMBL" id="RKKB01000001">
    <property type="protein sequence ID" value="RPA35016.1"/>
    <property type="molecule type" value="Genomic_DNA"/>
</dbReference>
<reference evidence="4" key="3">
    <citation type="submission" date="2018-11" db="EMBL/GenBank/DDBJ databases">
        <authorList>
            <person name="Hwang Y.J."/>
            <person name="Hwang C.Y."/>
        </authorList>
    </citation>
    <scope>NUCLEOTIDE SEQUENCE</scope>
    <source>
        <strain evidence="4">R106</strain>
    </source>
</reference>
<reference evidence="3 5" key="1">
    <citation type="submission" date="2018-11" db="EMBL/GenBank/DDBJ databases">
        <title>Shewanella sp. M2.</title>
        <authorList>
            <person name="Hwang Y.J."/>
            <person name="Hwang C.Y."/>
        </authorList>
    </citation>
    <scope>NUCLEOTIDE SEQUENCE [LARGE SCALE GENOMIC DNA]</scope>
    <source>
        <strain evidence="3 5">M2</strain>
    </source>
</reference>
<dbReference type="InterPro" id="IPR003033">
    <property type="entry name" value="SCP2_sterol-bd_dom"/>
</dbReference>
<organism evidence="4 6">
    <name type="scientific">Shewanella psychromarinicola</name>
    <dbReference type="NCBI Taxonomy" id="2487742"/>
    <lineage>
        <taxon>Bacteria</taxon>
        <taxon>Pseudomonadati</taxon>
        <taxon>Pseudomonadota</taxon>
        <taxon>Gammaproteobacteria</taxon>
        <taxon>Alteromonadales</taxon>
        <taxon>Shewanellaceae</taxon>
        <taxon>Shewanella</taxon>
    </lineage>
</organism>
<feature type="domain" description="SCP2" evidence="2">
    <location>
        <begin position="42"/>
        <end position="139"/>
    </location>
</feature>
<keyword evidence="1" id="KW-0831">Ubiquinone biosynthesis</keyword>
<dbReference type="InterPro" id="IPR036527">
    <property type="entry name" value="SCP2_sterol-bd_dom_sf"/>
</dbReference>
<reference evidence="6" key="2">
    <citation type="submission" date="2018-11" db="EMBL/GenBank/DDBJ databases">
        <title>Shewanella sp. R106.</title>
        <authorList>
            <person name="Hwang Y.J."/>
            <person name="Hwang C.Y."/>
        </authorList>
    </citation>
    <scope>NUCLEOTIDE SEQUENCE [LARGE SCALE GENOMIC DNA]</scope>
    <source>
        <strain evidence="6">R106</strain>
    </source>
</reference>
<evidence type="ECO:0000313" key="5">
    <source>
        <dbReference type="Proteomes" id="UP000273778"/>
    </source>
</evidence>
<dbReference type="EMBL" id="CP034073">
    <property type="protein sequence ID" value="AZG37160.1"/>
    <property type="molecule type" value="Genomic_DNA"/>
</dbReference>
<comment type="pathway">
    <text evidence="1">Cofactor biosynthesis; ubiquinone biosynthesis.</text>
</comment>
<evidence type="ECO:0000256" key="1">
    <source>
        <dbReference type="HAMAP-Rule" id="MF_02231"/>
    </source>
</evidence>
<dbReference type="SUPFAM" id="SSF55718">
    <property type="entry name" value="SCP-like"/>
    <property type="match status" value="1"/>
</dbReference>
<proteinExistence type="inferred from homology"/>
<dbReference type="UniPathway" id="UPA00232"/>
<dbReference type="GO" id="GO:0006744">
    <property type="term" value="P:ubiquinone biosynthetic process"/>
    <property type="evidence" value="ECO:0007669"/>
    <property type="project" value="UniProtKB-UniRule"/>
</dbReference>
<accession>A0A3N4EE01</accession>
<protein>
    <recommendedName>
        <fullName evidence="1">Ubiquinone biosynthesis accessory factor UbiT</fullName>
    </recommendedName>
</protein>
<dbReference type="KEGG" id="spsr:EGC80_21370"/>
<evidence type="ECO:0000259" key="2">
    <source>
        <dbReference type="Pfam" id="PF02036"/>
    </source>
</evidence>
<keyword evidence="5" id="KW-1185">Reference proteome</keyword>
<dbReference type="AlphaFoldDB" id="A0A3N4EE01"/>
<gene>
    <name evidence="1" type="primary">ubiT</name>
    <name evidence="4" type="ORF">EGC77_05050</name>
    <name evidence="3" type="ORF">EGC80_21370</name>
</gene>
<dbReference type="OrthoDB" id="5292463at2"/>
<name>A0A3N4EE01_9GAMM</name>
<dbReference type="PIRSF" id="PIRSF025550">
    <property type="entry name" value="UCP025550_lpd_carrier"/>
    <property type="match status" value="1"/>
</dbReference>
<dbReference type="Pfam" id="PF02036">
    <property type="entry name" value="SCP2"/>
    <property type="match status" value="1"/>
</dbReference>
<sequence>MAQAFTQQLSQHLSQQLLHFAPQVSRRSLNVMPEKLKIIVINKLLNLVLAEQLMSDELHFLQQKWVGICVDDIGLRFEVSMDTQLQVRSFTQPDVTFSANVPELVLVAAGKEDPDTLFFQRKLRIEGDTELGLEVKNMLLSIELENLPKPAQIGIEKFAKMLQILTANE</sequence>